<dbReference type="Proteomes" id="UP000604046">
    <property type="component" value="Unassembled WGS sequence"/>
</dbReference>
<dbReference type="Pfam" id="PF00520">
    <property type="entry name" value="Ion_trans"/>
    <property type="match status" value="1"/>
</dbReference>
<evidence type="ECO:0000256" key="5">
    <source>
        <dbReference type="ARBA" id="ARBA00022826"/>
    </source>
</evidence>
<evidence type="ECO:0000256" key="2">
    <source>
        <dbReference type="ARBA" id="ARBA00022448"/>
    </source>
</evidence>
<evidence type="ECO:0000256" key="7">
    <source>
        <dbReference type="ARBA" id="ARBA00022989"/>
    </source>
</evidence>
<evidence type="ECO:0000256" key="6">
    <source>
        <dbReference type="ARBA" id="ARBA00022958"/>
    </source>
</evidence>
<sequence>MYLLSFIGVVDLLSLSAFIITLTPAMHDSGLHPNYDSTRAKDVWRDLILPLRLMRLMMLESWTPAIQSLCDVIWMQASALRKACYALVCVWYMFTVSLYVLEKDSEDDEISARFHNVLVGLPHGLIHLTGDYPCTNYSSLSMPFHLVFLILGMCCTGTFTGIFAGGFVEYLGAQRDLERRQAAEERVQIMVSAVSVLQRRFRVRQKQRRDVSSAELPRYNQVTIQKAAQRLLRRQTSLGRVFMGLAQAALIINILNTMLESIPEVEALGPEARRSLTLVEVVTGLIFAIEFFFHFLANPLGLFTTPMRMIDFVCLVPTIMRIKFELESTETQNGSPGMEAFIESIAACRIIRVLDWPGIAREVKAVKSTLRSALPSLAMPAVISLELWVLTAGIFVWLENMFTAEGDESEDSVPSDQEHMGSIPDALYWCSIYLLGEWANDEFTDGAGSRMCIFYCLCGVALFSIPVGIMVEAGQSTLLKIADERRELEEFRQAARGRAPVAPEKRPKSLPEPVKDVPAEEAEPRKVVD</sequence>
<evidence type="ECO:0000256" key="4">
    <source>
        <dbReference type="ARBA" id="ARBA00022692"/>
    </source>
</evidence>
<evidence type="ECO:0000256" key="9">
    <source>
        <dbReference type="ARBA" id="ARBA00023136"/>
    </source>
</evidence>
<evidence type="ECO:0000313" key="15">
    <source>
        <dbReference type="Proteomes" id="UP000604046"/>
    </source>
</evidence>
<dbReference type="PANTHER" id="PTHR11537">
    <property type="entry name" value="VOLTAGE-GATED POTASSIUM CHANNEL"/>
    <property type="match status" value="1"/>
</dbReference>
<dbReference type="EMBL" id="CAJNDS010001313">
    <property type="protein sequence ID" value="CAE7254912.1"/>
    <property type="molecule type" value="Genomic_DNA"/>
</dbReference>
<dbReference type="AlphaFoldDB" id="A0A812MAE4"/>
<feature type="transmembrane region" description="Helical" evidence="12">
    <location>
        <begin position="83"/>
        <end position="101"/>
    </location>
</feature>
<feature type="transmembrane region" description="Helical" evidence="12">
    <location>
        <begin position="276"/>
        <end position="297"/>
    </location>
</feature>
<evidence type="ECO:0000256" key="11">
    <source>
        <dbReference type="SAM" id="MobiDB-lite"/>
    </source>
</evidence>
<comment type="subcellular location">
    <subcellularLocation>
        <location evidence="1">Membrane</location>
        <topology evidence="1">Multi-pass membrane protein</topology>
    </subcellularLocation>
</comment>
<dbReference type="PANTHER" id="PTHR11537:SF254">
    <property type="entry name" value="POTASSIUM VOLTAGE-GATED CHANNEL PROTEIN SHAB"/>
    <property type="match status" value="1"/>
</dbReference>
<keyword evidence="5" id="KW-0631">Potassium channel</keyword>
<reference evidence="14" key="1">
    <citation type="submission" date="2021-02" db="EMBL/GenBank/DDBJ databases">
        <authorList>
            <person name="Dougan E. K."/>
            <person name="Rhodes N."/>
            <person name="Thang M."/>
            <person name="Chan C."/>
        </authorList>
    </citation>
    <scope>NUCLEOTIDE SEQUENCE</scope>
</reference>
<feature type="transmembrane region" description="Helical" evidence="12">
    <location>
        <begin position="6"/>
        <end position="25"/>
    </location>
</feature>
<evidence type="ECO:0000256" key="8">
    <source>
        <dbReference type="ARBA" id="ARBA00023065"/>
    </source>
</evidence>
<keyword evidence="7 12" id="KW-1133">Transmembrane helix</keyword>
<feature type="transmembrane region" description="Helical" evidence="12">
    <location>
        <begin position="146"/>
        <end position="171"/>
    </location>
</feature>
<keyword evidence="10" id="KW-0407">Ion channel</keyword>
<keyword evidence="15" id="KW-1185">Reference proteome</keyword>
<dbReference type="Gene3D" id="1.10.287.70">
    <property type="match status" value="1"/>
</dbReference>
<feature type="compositionally biased region" description="Basic and acidic residues" evidence="11">
    <location>
        <begin position="503"/>
        <end position="529"/>
    </location>
</feature>
<dbReference type="GO" id="GO:0001508">
    <property type="term" value="P:action potential"/>
    <property type="evidence" value="ECO:0007669"/>
    <property type="project" value="TreeGrafter"/>
</dbReference>
<feature type="region of interest" description="Disordered" evidence="11">
    <location>
        <begin position="492"/>
        <end position="529"/>
    </location>
</feature>
<evidence type="ECO:0000256" key="12">
    <source>
        <dbReference type="SAM" id="Phobius"/>
    </source>
</evidence>
<dbReference type="InterPro" id="IPR028325">
    <property type="entry name" value="VG_K_chnl"/>
</dbReference>
<feature type="domain" description="Ion transport" evidence="13">
    <location>
        <begin position="249"/>
        <end position="473"/>
    </location>
</feature>
<evidence type="ECO:0000259" key="13">
    <source>
        <dbReference type="Pfam" id="PF00520"/>
    </source>
</evidence>
<keyword evidence="2" id="KW-0813">Transport</keyword>
<organism evidence="14 15">
    <name type="scientific">Symbiodinium natans</name>
    <dbReference type="NCBI Taxonomy" id="878477"/>
    <lineage>
        <taxon>Eukaryota</taxon>
        <taxon>Sar</taxon>
        <taxon>Alveolata</taxon>
        <taxon>Dinophyceae</taxon>
        <taxon>Suessiales</taxon>
        <taxon>Symbiodiniaceae</taxon>
        <taxon>Symbiodinium</taxon>
    </lineage>
</organism>
<keyword evidence="6" id="KW-0630">Potassium</keyword>
<keyword evidence="4 12" id="KW-0812">Transmembrane</keyword>
<gene>
    <name evidence="14" type="primary">KCNA2</name>
    <name evidence="14" type="ORF">SNAT2548_LOCUS12927</name>
</gene>
<keyword evidence="8" id="KW-0406">Ion transport</keyword>
<dbReference type="OrthoDB" id="421859at2759"/>
<evidence type="ECO:0000256" key="1">
    <source>
        <dbReference type="ARBA" id="ARBA00004141"/>
    </source>
</evidence>
<evidence type="ECO:0000256" key="3">
    <source>
        <dbReference type="ARBA" id="ARBA00022538"/>
    </source>
</evidence>
<evidence type="ECO:0000313" key="14">
    <source>
        <dbReference type="EMBL" id="CAE7254912.1"/>
    </source>
</evidence>
<comment type="caution">
    <text evidence="14">The sequence shown here is derived from an EMBL/GenBank/DDBJ whole genome shotgun (WGS) entry which is preliminary data.</text>
</comment>
<name>A0A812MAE4_9DINO</name>
<dbReference type="SUPFAM" id="SSF81324">
    <property type="entry name" value="Voltage-gated potassium channels"/>
    <property type="match status" value="2"/>
</dbReference>
<dbReference type="PRINTS" id="PR00169">
    <property type="entry name" value="KCHANNEL"/>
</dbReference>
<accession>A0A812MAE4</accession>
<evidence type="ECO:0000256" key="10">
    <source>
        <dbReference type="ARBA" id="ARBA00023303"/>
    </source>
</evidence>
<dbReference type="InterPro" id="IPR005821">
    <property type="entry name" value="Ion_trans_dom"/>
</dbReference>
<feature type="transmembrane region" description="Helical" evidence="12">
    <location>
        <begin position="238"/>
        <end position="256"/>
    </location>
</feature>
<dbReference type="GO" id="GO:0008076">
    <property type="term" value="C:voltage-gated potassium channel complex"/>
    <property type="evidence" value="ECO:0007669"/>
    <property type="project" value="InterPro"/>
</dbReference>
<keyword evidence="9 12" id="KW-0472">Membrane</keyword>
<keyword evidence="3" id="KW-0633">Potassium transport</keyword>
<proteinExistence type="predicted"/>
<feature type="transmembrane region" description="Helical" evidence="12">
    <location>
        <begin position="452"/>
        <end position="471"/>
    </location>
</feature>
<feature type="transmembrane region" description="Helical" evidence="12">
    <location>
        <begin position="377"/>
        <end position="398"/>
    </location>
</feature>
<protein>
    <submittedName>
        <fullName evidence="14">KCNA2 protein</fullName>
    </submittedName>
</protein>
<dbReference type="GO" id="GO:0005249">
    <property type="term" value="F:voltage-gated potassium channel activity"/>
    <property type="evidence" value="ECO:0007669"/>
    <property type="project" value="InterPro"/>
</dbReference>